<dbReference type="InterPro" id="IPR007730">
    <property type="entry name" value="SPOR-like_dom"/>
</dbReference>
<dbReference type="RefSeq" id="WP_263338662.1">
    <property type="nucleotide sequence ID" value="NZ_JAGSYH010000004.1"/>
</dbReference>
<dbReference type="Pfam" id="PF05036">
    <property type="entry name" value="SPOR"/>
    <property type="match status" value="1"/>
</dbReference>
<keyword evidence="5" id="KW-1185">Reference proteome</keyword>
<protein>
    <submittedName>
        <fullName evidence="4">SPOR domain-containing protein</fullName>
    </submittedName>
</protein>
<feature type="region of interest" description="Disordered" evidence="1">
    <location>
        <begin position="65"/>
        <end position="124"/>
    </location>
</feature>
<feature type="compositionally biased region" description="Low complexity" evidence="1">
    <location>
        <begin position="83"/>
        <end position="97"/>
    </location>
</feature>
<keyword evidence="2" id="KW-1133">Transmembrane helix</keyword>
<feature type="compositionally biased region" description="Low complexity" evidence="1">
    <location>
        <begin position="113"/>
        <end position="124"/>
    </location>
</feature>
<evidence type="ECO:0000256" key="2">
    <source>
        <dbReference type="SAM" id="Phobius"/>
    </source>
</evidence>
<dbReference type="InterPro" id="IPR036680">
    <property type="entry name" value="SPOR-like_sf"/>
</dbReference>
<comment type="caution">
    <text evidence="4">The sequence shown here is derived from an EMBL/GenBank/DDBJ whole genome shotgun (WGS) entry which is preliminary data.</text>
</comment>
<evidence type="ECO:0000256" key="1">
    <source>
        <dbReference type="SAM" id="MobiDB-lite"/>
    </source>
</evidence>
<evidence type="ECO:0000313" key="5">
    <source>
        <dbReference type="Proteomes" id="UP001596091"/>
    </source>
</evidence>
<sequence>MRTVFDEEEDIAEPEIDREEGQDRELTISSTTLLAIFFGLVLVCGFFFALGYSLGRRSAPEAVTTETAANASAPHPADTIAKPSAGETGAAATPATSDAQPADGTADGDGSATPQTETTPQPVVKPAIIPAATTPAPQPKPAITTKMAQPVQSTPTVKPALPDTTTTAQPAISAAGSGIMVQIAAISNPADAKVLIDALKKHGFNAVPRHEPNDSLIHVQVGPFTNRSDAIAMRQKLLNEGYNAILK</sequence>
<proteinExistence type="predicted"/>
<keyword evidence="2" id="KW-0812">Transmembrane</keyword>
<feature type="region of interest" description="Disordered" evidence="1">
    <location>
        <begin position="145"/>
        <end position="164"/>
    </location>
</feature>
<dbReference type="PROSITE" id="PS51724">
    <property type="entry name" value="SPOR"/>
    <property type="match status" value="1"/>
</dbReference>
<keyword evidence="2" id="KW-0472">Membrane</keyword>
<name>A0ABW1ED85_9BACT</name>
<evidence type="ECO:0000259" key="3">
    <source>
        <dbReference type="PROSITE" id="PS51724"/>
    </source>
</evidence>
<accession>A0ABW1ED85</accession>
<gene>
    <name evidence="4" type="ORF">ACFPT7_08175</name>
</gene>
<dbReference type="SUPFAM" id="SSF110997">
    <property type="entry name" value="Sporulation related repeat"/>
    <property type="match status" value="1"/>
</dbReference>
<feature type="transmembrane region" description="Helical" evidence="2">
    <location>
        <begin position="33"/>
        <end position="52"/>
    </location>
</feature>
<feature type="domain" description="SPOR" evidence="3">
    <location>
        <begin position="173"/>
        <end position="247"/>
    </location>
</feature>
<organism evidence="4 5">
    <name type="scientific">Acidicapsa dinghuensis</name>
    <dbReference type="NCBI Taxonomy" id="2218256"/>
    <lineage>
        <taxon>Bacteria</taxon>
        <taxon>Pseudomonadati</taxon>
        <taxon>Acidobacteriota</taxon>
        <taxon>Terriglobia</taxon>
        <taxon>Terriglobales</taxon>
        <taxon>Acidobacteriaceae</taxon>
        <taxon>Acidicapsa</taxon>
    </lineage>
</organism>
<dbReference type="Proteomes" id="UP001596091">
    <property type="component" value="Unassembled WGS sequence"/>
</dbReference>
<evidence type="ECO:0000313" key="4">
    <source>
        <dbReference type="EMBL" id="MFC5862267.1"/>
    </source>
</evidence>
<reference evidence="5" key="1">
    <citation type="journal article" date="2019" name="Int. J. Syst. Evol. Microbiol.">
        <title>The Global Catalogue of Microorganisms (GCM) 10K type strain sequencing project: providing services to taxonomists for standard genome sequencing and annotation.</title>
        <authorList>
            <consortium name="The Broad Institute Genomics Platform"/>
            <consortium name="The Broad Institute Genome Sequencing Center for Infectious Disease"/>
            <person name="Wu L."/>
            <person name="Ma J."/>
        </authorList>
    </citation>
    <scope>NUCLEOTIDE SEQUENCE [LARGE SCALE GENOMIC DNA]</scope>
    <source>
        <strain evidence="5">JCM 4087</strain>
    </source>
</reference>
<dbReference type="Gene3D" id="3.30.70.1070">
    <property type="entry name" value="Sporulation related repeat"/>
    <property type="match status" value="1"/>
</dbReference>
<dbReference type="EMBL" id="JBHSPH010000002">
    <property type="protein sequence ID" value="MFC5862267.1"/>
    <property type="molecule type" value="Genomic_DNA"/>
</dbReference>